<keyword evidence="2" id="KW-1185">Reference proteome</keyword>
<dbReference type="EMBL" id="JBBPBM010000591">
    <property type="protein sequence ID" value="KAK8493812.1"/>
    <property type="molecule type" value="Genomic_DNA"/>
</dbReference>
<name>A0ABR2AK62_9ROSI</name>
<accession>A0ABR2AK62</accession>
<gene>
    <name evidence="1" type="ORF">V6N12_018610</name>
</gene>
<protein>
    <submittedName>
        <fullName evidence="1">Uncharacterized protein</fullName>
    </submittedName>
</protein>
<evidence type="ECO:0000313" key="1">
    <source>
        <dbReference type="EMBL" id="KAK8493812.1"/>
    </source>
</evidence>
<evidence type="ECO:0000313" key="2">
    <source>
        <dbReference type="Proteomes" id="UP001472677"/>
    </source>
</evidence>
<reference evidence="1 2" key="1">
    <citation type="journal article" date="2024" name="G3 (Bethesda)">
        <title>Genome assembly of Hibiscus sabdariffa L. provides insights into metabolisms of medicinal natural products.</title>
        <authorList>
            <person name="Kim T."/>
        </authorList>
    </citation>
    <scope>NUCLEOTIDE SEQUENCE [LARGE SCALE GENOMIC DNA]</scope>
    <source>
        <strain evidence="1">TK-2024</strain>
        <tissue evidence="1">Old leaves</tissue>
    </source>
</reference>
<dbReference type="Proteomes" id="UP001472677">
    <property type="component" value="Unassembled WGS sequence"/>
</dbReference>
<sequence length="236" mass="25073">MAKSTLSTDKNVAVQVLEPGLLSGSKEDRGRILPSSLKEGSSRVNLMALRTNLRIKQPGTKPKRREEQGVGKSSLASGLSNLLSDLDNAETLENTKQNSVPPTVQGVDSRDRCTAIFDSENTHTKDILARGVRLFEECNHAFACTSGQGSLVIMPQAWSKPPPGWIKANVDASASLADALGRSSSSIGLSLPSPTTDLALLIEEEKDRSTGAPEIPWAVHAAANVAYFSLHSDLGG</sequence>
<comment type="caution">
    <text evidence="1">The sequence shown here is derived from an EMBL/GenBank/DDBJ whole genome shotgun (WGS) entry which is preliminary data.</text>
</comment>
<organism evidence="1 2">
    <name type="scientific">Hibiscus sabdariffa</name>
    <name type="common">roselle</name>
    <dbReference type="NCBI Taxonomy" id="183260"/>
    <lineage>
        <taxon>Eukaryota</taxon>
        <taxon>Viridiplantae</taxon>
        <taxon>Streptophyta</taxon>
        <taxon>Embryophyta</taxon>
        <taxon>Tracheophyta</taxon>
        <taxon>Spermatophyta</taxon>
        <taxon>Magnoliopsida</taxon>
        <taxon>eudicotyledons</taxon>
        <taxon>Gunneridae</taxon>
        <taxon>Pentapetalae</taxon>
        <taxon>rosids</taxon>
        <taxon>malvids</taxon>
        <taxon>Malvales</taxon>
        <taxon>Malvaceae</taxon>
        <taxon>Malvoideae</taxon>
        <taxon>Hibiscus</taxon>
    </lineage>
</organism>
<proteinExistence type="predicted"/>